<feature type="compositionally biased region" description="Basic and acidic residues" evidence="1">
    <location>
        <begin position="42"/>
        <end position="53"/>
    </location>
</feature>
<name>A0A9P8QH86_9HYPO</name>
<organism evidence="2 3">
    <name type="scientific">Trichoderma cornu-damae</name>
    <dbReference type="NCBI Taxonomy" id="654480"/>
    <lineage>
        <taxon>Eukaryota</taxon>
        <taxon>Fungi</taxon>
        <taxon>Dikarya</taxon>
        <taxon>Ascomycota</taxon>
        <taxon>Pezizomycotina</taxon>
        <taxon>Sordariomycetes</taxon>
        <taxon>Hypocreomycetidae</taxon>
        <taxon>Hypocreales</taxon>
        <taxon>Hypocreaceae</taxon>
        <taxon>Trichoderma</taxon>
    </lineage>
</organism>
<reference evidence="2" key="1">
    <citation type="submission" date="2021-08" db="EMBL/GenBank/DDBJ databases">
        <title>Chromosome-Level Trichoderma cornu-damae using Hi-C Data.</title>
        <authorList>
            <person name="Kim C.S."/>
        </authorList>
    </citation>
    <scope>NUCLEOTIDE SEQUENCE</scope>
    <source>
        <strain evidence="2">KA19-0412C</strain>
    </source>
</reference>
<evidence type="ECO:0000313" key="3">
    <source>
        <dbReference type="Proteomes" id="UP000827724"/>
    </source>
</evidence>
<comment type="caution">
    <text evidence="2">The sequence shown here is derived from an EMBL/GenBank/DDBJ whole genome shotgun (WGS) entry which is preliminary data.</text>
</comment>
<evidence type="ECO:0000256" key="1">
    <source>
        <dbReference type="SAM" id="MobiDB-lite"/>
    </source>
</evidence>
<dbReference type="AlphaFoldDB" id="A0A9P8QH86"/>
<protein>
    <submittedName>
        <fullName evidence="2">Uncharacterized protein</fullName>
    </submittedName>
</protein>
<evidence type="ECO:0000313" key="2">
    <source>
        <dbReference type="EMBL" id="KAH6604919.1"/>
    </source>
</evidence>
<feature type="region of interest" description="Disordered" evidence="1">
    <location>
        <begin position="1"/>
        <end position="64"/>
    </location>
</feature>
<proteinExistence type="predicted"/>
<keyword evidence="3" id="KW-1185">Reference proteome</keyword>
<accession>A0A9P8QH86</accession>
<sequence>MENMQQDSHDALWAQRHWPPRASGQKAGQGFTSSTAKRLCRKRLEISRANDGHRKQHVSKGTDGWLMAESASSYQRMRLNAPAGGKGSCSDGQAFNKVAVVAVDG</sequence>
<dbReference type="EMBL" id="JAIWOZ010000005">
    <property type="protein sequence ID" value="KAH6604919.1"/>
    <property type="molecule type" value="Genomic_DNA"/>
</dbReference>
<dbReference type="Proteomes" id="UP000827724">
    <property type="component" value="Unassembled WGS sequence"/>
</dbReference>
<gene>
    <name evidence="2" type="ORF">Trco_006626</name>
</gene>